<comment type="caution">
    <text evidence="2">The sequence shown here is derived from an EMBL/GenBank/DDBJ whole genome shotgun (WGS) entry which is preliminary data.</text>
</comment>
<dbReference type="InterPro" id="IPR042100">
    <property type="entry name" value="Bug_dom1"/>
</dbReference>
<proteinExistence type="inferred from homology"/>
<dbReference type="Proteomes" id="UP000580654">
    <property type="component" value="Unassembled WGS sequence"/>
</dbReference>
<evidence type="ECO:0000313" key="2">
    <source>
        <dbReference type="EMBL" id="MBB5694477.1"/>
    </source>
</evidence>
<dbReference type="PANTHER" id="PTHR42928:SF5">
    <property type="entry name" value="BLR1237 PROTEIN"/>
    <property type="match status" value="1"/>
</dbReference>
<evidence type="ECO:0000313" key="3">
    <source>
        <dbReference type="Proteomes" id="UP000580654"/>
    </source>
</evidence>
<comment type="similarity">
    <text evidence="1">Belongs to the UPF0065 (bug) family.</text>
</comment>
<dbReference type="PANTHER" id="PTHR42928">
    <property type="entry name" value="TRICARBOXYLATE-BINDING PROTEIN"/>
    <property type="match status" value="1"/>
</dbReference>
<organism evidence="2 3">
    <name type="scientific">Muricoccus pecuniae</name>
    <dbReference type="NCBI Taxonomy" id="693023"/>
    <lineage>
        <taxon>Bacteria</taxon>
        <taxon>Pseudomonadati</taxon>
        <taxon>Pseudomonadota</taxon>
        <taxon>Alphaproteobacteria</taxon>
        <taxon>Acetobacterales</taxon>
        <taxon>Roseomonadaceae</taxon>
        <taxon>Muricoccus</taxon>
    </lineage>
</organism>
<dbReference type="Gene3D" id="3.40.190.150">
    <property type="entry name" value="Bordetella uptake gene, domain 1"/>
    <property type="match status" value="1"/>
</dbReference>
<reference evidence="2 3" key="1">
    <citation type="submission" date="2020-08" db="EMBL/GenBank/DDBJ databases">
        <title>Genomic Encyclopedia of Type Strains, Phase IV (KMG-IV): sequencing the most valuable type-strain genomes for metagenomic binning, comparative biology and taxonomic classification.</title>
        <authorList>
            <person name="Goeker M."/>
        </authorList>
    </citation>
    <scope>NUCLEOTIDE SEQUENCE [LARGE SCALE GENOMIC DNA]</scope>
    <source>
        <strain evidence="2 3">DSM 25622</strain>
    </source>
</reference>
<gene>
    <name evidence="2" type="ORF">FHS87_002523</name>
</gene>
<dbReference type="InterPro" id="IPR005064">
    <property type="entry name" value="BUG"/>
</dbReference>
<dbReference type="AlphaFoldDB" id="A0A840YDN3"/>
<dbReference type="EMBL" id="JACIJD010000010">
    <property type="protein sequence ID" value="MBB5694477.1"/>
    <property type="molecule type" value="Genomic_DNA"/>
</dbReference>
<evidence type="ECO:0000256" key="1">
    <source>
        <dbReference type="ARBA" id="ARBA00006987"/>
    </source>
</evidence>
<keyword evidence="2" id="KW-0675">Receptor</keyword>
<dbReference type="RefSeq" id="WP_184518630.1">
    <property type="nucleotide sequence ID" value="NZ_JACIJD010000010.1"/>
</dbReference>
<name>A0A840YDN3_9PROT</name>
<accession>A0A840YDN3</accession>
<keyword evidence="3" id="KW-1185">Reference proteome</keyword>
<dbReference type="Pfam" id="PF03401">
    <property type="entry name" value="TctC"/>
    <property type="match status" value="1"/>
</dbReference>
<sequence>MLHRRAVLGGAGLGIAGALAAPGISRAQGGWPSRPIRLIVAFAAGGAADSVARVVAPRLGERLGQNVVVENRTGGSGSNGGAAVAQAAPDGHTLLWDASSHVVNPSLLRGLSFDYATAFLPVTLAATFPQVLAVKSESPARSLAEFIAMAKAQPGALNIGTQGNATAGHLALAQFGRLAGIELTHAPYRGGADAARDLAAGVLDGAFITALSAGPVADGGRARLLAVATETRIASRPGLPTFAEAGLPGLTITEWCALFAPAGTPASVAERLHGAMSATLAEPEVKARLDQLVALPVGSAPDEFARFIRDGRATMATLVREANIRVE</sequence>
<dbReference type="PROSITE" id="PS51318">
    <property type="entry name" value="TAT"/>
    <property type="match status" value="1"/>
</dbReference>
<dbReference type="PIRSF" id="PIRSF017082">
    <property type="entry name" value="YflP"/>
    <property type="match status" value="1"/>
</dbReference>
<protein>
    <submittedName>
        <fullName evidence="2">Tripartite-type tricarboxylate transporter receptor subunit TctC</fullName>
    </submittedName>
</protein>
<dbReference type="Gene3D" id="3.40.190.10">
    <property type="entry name" value="Periplasmic binding protein-like II"/>
    <property type="match status" value="1"/>
</dbReference>
<dbReference type="InterPro" id="IPR006311">
    <property type="entry name" value="TAT_signal"/>
</dbReference>
<dbReference type="SUPFAM" id="SSF53850">
    <property type="entry name" value="Periplasmic binding protein-like II"/>
    <property type="match status" value="1"/>
</dbReference>